<dbReference type="InterPro" id="IPR010982">
    <property type="entry name" value="Lambda_DNA-bd_dom_sf"/>
</dbReference>
<dbReference type="PANTHER" id="PTHR30146">
    <property type="entry name" value="LACI-RELATED TRANSCRIPTIONAL REPRESSOR"/>
    <property type="match status" value="1"/>
</dbReference>
<dbReference type="InterPro" id="IPR028082">
    <property type="entry name" value="Peripla_BP_I"/>
</dbReference>
<dbReference type="SMART" id="SM00354">
    <property type="entry name" value="HTH_LACI"/>
    <property type="match status" value="1"/>
</dbReference>
<name>A0A062UD88_9PROT</name>
<reference evidence="5 6" key="1">
    <citation type="journal article" date="2014" name="Antonie Van Leeuwenhoek">
        <title>Hyphomonas beringensis sp. nov. and Hyphomonas chukchiensis sp. nov., isolated from surface seawater of the Bering Sea and Chukchi Sea.</title>
        <authorList>
            <person name="Li C."/>
            <person name="Lai Q."/>
            <person name="Li G."/>
            <person name="Dong C."/>
            <person name="Wang J."/>
            <person name="Liao Y."/>
            <person name="Shao Z."/>
        </authorList>
    </citation>
    <scope>NUCLEOTIDE SEQUENCE [LARGE SCALE GENOMIC DNA]</scope>
    <source>
        <strain evidence="5 6">BH-BN04-4</strain>
    </source>
</reference>
<accession>A0A062UD88</accession>
<dbReference type="SUPFAM" id="SSF47413">
    <property type="entry name" value="lambda repressor-like DNA-binding domains"/>
    <property type="match status" value="1"/>
</dbReference>
<dbReference type="InterPro" id="IPR000843">
    <property type="entry name" value="HTH_LacI"/>
</dbReference>
<dbReference type="Gene3D" id="1.10.260.40">
    <property type="entry name" value="lambda repressor-like DNA-binding domains"/>
    <property type="match status" value="1"/>
</dbReference>
<gene>
    <name evidence="5" type="ORF">HY30_09765</name>
</gene>
<dbReference type="GO" id="GO:0000976">
    <property type="term" value="F:transcription cis-regulatory region binding"/>
    <property type="evidence" value="ECO:0007669"/>
    <property type="project" value="TreeGrafter"/>
</dbReference>
<dbReference type="FunFam" id="1.10.260.40:FF:000002">
    <property type="entry name" value="HTH-type transcriptional repressor PurR"/>
    <property type="match status" value="1"/>
</dbReference>
<dbReference type="AlphaFoldDB" id="A0A062UD88"/>
<organism evidence="5 6">
    <name type="scientific">Hyphomonas chukchiensis</name>
    <dbReference type="NCBI Taxonomy" id="1280947"/>
    <lineage>
        <taxon>Bacteria</taxon>
        <taxon>Pseudomonadati</taxon>
        <taxon>Pseudomonadota</taxon>
        <taxon>Alphaproteobacteria</taxon>
        <taxon>Hyphomonadales</taxon>
        <taxon>Hyphomonadaceae</taxon>
        <taxon>Hyphomonas</taxon>
    </lineage>
</organism>
<evidence type="ECO:0000313" key="5">
    <source>
        <dbReference type="EMBL" id="KCZ54564.1"/>
    </source>
</evidence>
<dbReference type="Gene3D" id="3.40.50.2300">
    <property type="match status" value="2"/>
</dbReference>
<dbReference type="Pfam" id="PF13377">
    <property type="entry name" value="Peripla_BP_3"/>
    <property type="match status" value="1"/>
</dbReference>
<evidence type="ECO:0000256" key="1">
    <source>
        <dbReference type="ARBA" id="ARBA00023015"/>
    </source>
</evidence>
<evidence type="ECO:0000313" key="6">
    <source>
        <dbReference type="Proteomes" id="UP000027190"/>
    </source>
</evidence>
<dbReference type="PROSITE" id="PS50932">
    <property type="entry name" value="HTH_LACI_2"/>
    <property type="match status" value="1"/>
</dbReference>
<dbReference type="InterPro" id="IPR046335">
    <property type="entry name" value="LacI/GalR-like_sensor"/>
</dbReference>
<dbReference type="eggNOG" id="COG1609">
    <property type="taxonomic scope" value="Bacteria"/>
</dbReference>
<keyword evidence="3" id="KW-0804">Transcription</keyword>
<evidence type="ECO:0000256" key="3">
    <source>
        <dbReference type="ARBA" id="ARBA00023163"/>
    </source>
</evidence>
<evidence type="ECO:0000256" key="2">
    <source>
        <dbReference type="ARBA" id="ARBA00023125"/>
    </source>
</evidence>
<dbReference type="PATRIC" id="fig|1280947.3.peg.3407"/>
<evidence type="ECO:0000259" key="4">
    <source>
        <dbReference type="PROSITE" id="PS50932"/>
    </source>
</evidence>
<dbReference type="STRING" id="1280947.HY30_09765"/>
<dbReference type="PANTHER" id="PTHR30146:SF153">
    <property type="entry name" value="LACTOSE OPERON REPRESSOR"/>
    <property type="match status" value="1"/>
</dbReference>
<feature type="domain" description="HTH lacI-type" evidence="4">
    <location>
        <begin position="16"/>
        <end position="70"/>
    </location>
</feature>
<protein>
    <recommendedName>
        <fullName evidence="4">HTH lacI-type domain-containing protein</fullName>
    </recommendedName>
</protein>
<sequence>MAQWMDSIAVNKPQPITIKEVAEEAGVSQMTVSRVLNKQKLVKESTRLKVEAAIAALNYRPNLMARSLAGGKSKLIGLAYYNPSPSYLSALLVSALKRCRDLGHHLVIEDLSDIEGDLDTSLIVKRLSSIRLNGLILAPPLSNNLTLLGLLKDMGIPVVALSFRDEESVHSSVAFDDVAAAFEMTELLIAKGHRRIGFIRGPVEHPSSLQRQAGFEKALEKHGIPVDQSLMFQGDFTFVSGLELASKMLDTASPPTAVFASNDDMAAGISAGAQRRGLKIPSELSIVGFDDTAIAAAIWPRLTTVRQPIAEMAQNAVDIISEITSRTWNGEQLHVTIDAIEIVERESLTAPK</sequence>
<dbReference type="PRINTS" id="PR00036">
    <property type="entry name" value="HTHLACI"/>
</dbReference>
<dbReference type="PROSITE" id="PS00356">
    <property type="entry name" value="HTH_LACI_1"/>
    <property type="match status" value="1"/>
</dbReference>
<dbReference type="Pfam" id="PF00356">
    <property type="entry name" value="LacI"/>
    <property type="match status" value="1"/>
</dbReference>
<dbReference type="Proteomes" id="UP000027190">
    <property type="component" value="Unassembled WGS sequence"/>
</dbReference>
<dbReference type="CDD" id="cd01392">
    <property type="entry name" value="HTH_LacI"/>
    <property type="match status" value="1"/>
</dbReference>
<keyword evidence="2" id="KW-0238">DNA-binding</keyword>
<dbReference type="CDD" id="cd01545">
    <property type="entry name" value="PBP1_SalR"/>
    <property type="match status" value="1"/>
</dbReference>
<keyword evidence="6" id="KW-1185">Reference proteome</keyword>
<comment type="caution">
    <text evidence="5">The sequence shown here is derived from an EMBL/GenBank/DDBJ whole genome shotgun (WGS) entry which is preliminary data.</text>
</comment>
<dbReference type="GO" id="GO:0003700">
    <property type="term" value="F:DNA-binding transcription factor activity"/>
    <property type="evidence" value="ECO:0007669"/>
    <property type="project" value="TreeGrafter"/>
</dbReference>
<proteinExistence type="predicted"/>
<dbReference type="SUPFAM" id="SSF53822">
    <property type="entry name" value="Periplasmic binding protein-like I"/>
    <property type="match status" value="1"/>
</dbReference>
<dbReference type="EMBL" id="AWFG01000074">
    <property type="protein sequence ID" value="KCZ54564.1"/>
    <property type="molecule type" value="Genomic_DNA"/>
</dbReference>
<keyword evidence="1" id="KW-0805">Transcription regulation</keyword>